<evidence type="ECO:0000259" key="1">
    <source>
        <dbReference type="Pfam" id="PF08279"/>
    </source>
</evidence>
<comment type="caution">
    <text evidence="4">The sequence shown here is derived from an EMBL/GenBank/DDBJ whole genome shotgun (WGS) entry which is preliminary data.</text>
</comment>
<dbReference type="InterPro" id="IPR036388">
    <property type="entry name" value="WH-like_DNA-bd_sf"/>
</dbReference>
<keyword evidence="5" id="KW-1185">Reference proteome</keyword>
<reference evidence="5" key="1">
    <citation type="journal article" date="2019" name="Int. J. Syst. Evol. Microbiol.">
        <title>The Global Catalogue of Microorganisms (GCM) 10K type strain sequencing project: providing services to taxonomists for standard genome sequencing and annotation.</title>
        <authorList>
            <consortium name="The Broad Institute Genomics Platform"/>
            <consortium name="The Broad Institute Genome Sequencing Center for Infectious Disease"/>
            <person name="Wu L."/>
            <person name="Ma J."/>
        </authorList>
    </citation>
    <scope>NUCLEOTIDE SEQUENCE [LARGE SCALE GENOMIC DNA]</scope>
    <source>
        <strain evidence="5">KCTC 42953</strain>
    </source>
</reference>
<dbReference type="PANTHER" id="PTHR34580:SF3">
    <property type="entry name" value="PROTEIN PAFB"/>
    <property type="match status" value="1"/>
</dbReference>
<evidence type="ECO:0000259" key="2">
    <source>
        <dbReference type="Pfam" id="PF13280"/>
    </source>
</evidence>
<dbReference type="Pfam" id="PF13280">
    <property type="entry name" value="WYL"/>
    <property type="match status" value="1"/>
</dbReference>
<dbReference type="Pfam" id="PF08279">
    <property type="entry name" value="HTH_11"/>
    <property type="match status" value="1"/>
</dbReference>
<dbReference type="InterPro" id="IPR026881">
    <property type="entry name" value="WYL_dom"/>
</dbReference>
<dbReference type="InterPro" id="IPR013196">
    <property type="entry name" value="HTH_11"/>
</dbReference>
<dbReference type="Proteomes" id="UP001595533">
    <property type="component" value="Unassembled WGS sequence"/>
</dbReference>
<dbReference type="Gene3D" id="1.10.10.10">
    <property type="entry name" value="Winged helix-like DNA-binding domain superfamily/Winged helix DNA-binding domain"/>
    <property type="match status" value="1"/>
</dbReference>
<gene>
    <name evidence="4" type="ORF">ACFODZ_06890</name>
</gene>
<protein>
    <submittedName>
        <fullName evidence="4">Helix-turn-helix transcriptional regulator</fullName>
    </submittedName>
</protein>
<dbReference type="InterPro" id="IPR028349">
    <property type="entry name" value="PafC-like"/>
</dbReference>
<dbReference type="RefSeq" id="WP_077412164.1">
    <property type="nucleotide sequence ID" value="NZ_JBHRTS010000003.1"/>
</dbReference>
<sequence length="315" mass="36700">MKKIDRIYVLDKILKERRTPISVDALKERLECSQATVYRVIATLRDEFNAPINSDENGVYYDRSAQFDLPGIRLNAEETQGLLMAAQLLEDLQSDSLQKPMQRILDGIDKVLQQKGIRNRRMIQIIPALSRKPDPNVFQQVMTGLQQQKKLNISYQNRQQQEHTERLVSPLRLTSYRNAWYLDAWCHLRDDIRLFALEQIQHISIDVEQAREVSTAELRAHYADSYGIFSGPMKHTAEIKINTDMAPWTVFEHWHSQQHMEKLDGSHILLHIPYNDNRELIADVMRLGPAAQVLAPESLRKQFKTQLRDIQSVYD</sequence>
<name>A0ABV7JBC8_9GAMM</name>
<proteinExistence type="predicted"/>
<evidence type="ECO:0000313" key="4">
    <source>
        <dbReference type="EMBL" id="MFC3193961.1"/>
    </source>
</evidence>
<dbReference type="InterPro" id="IPR051534">
    <property type="entry name" value="CBASS_pafABC_assoc_protein"/>
</dbReference>
<dbReference type="PIRSF" id="PIRSF016838">
    <property type="entry name" value="PafC"/>
    <property type="match status" value="1"/>
</dbReference>
<dbReference type="PROSITE" id="PS52050">
    <property type="entry name" value="WYL"/>
    <property type="match status" value="1"/>
</dbReference>
<dbReference type="EMBL" id="JBHRTS010000003">
    <property type="protein sequence ID" value="MFC3193961.1"/>
    <property type="molecule type" value="Genomic_DNA"/>
</dbReference>
<accession>A0ABV7JBC8</accession>
<organism evidence="4 5">
    <name type="scientific">Marinicella sediminis</name>
    <dbReference type="NCBI Taxonomy" id="1792834"/>
    <lineage>
        <taxon>Bacteria</taxon>
        <taxon>Pseudomonadati</taxon>
        <taxon>Pseudomonadota</taxon>
        <taxon>Gammaproteobacteria</taxon>
        <taxon>Lysobacterales</taxon>
        <taxon>Marinicellaceae</taxon>
        <taxon>Marinicella</taxon>
    </lineage>
</organism>
<feature type="domain" description="Helix-turn-helix type 11" evidence="1">
    <location>
        <begin position="12"/>
        <end position="58"/>
    </location>
</feature>
<dbReference type="Pfam" id="PF25583">
    <property type="entry name" value="WCX"/>
    <property type="match status" value="1"/>
</dbReference>
<evidence type="ECO:0000313" key="5">
    <source>
        <dbReference type="Proteomes" id="UP001595533"/>
    </source>
</evidence>
<dbReference type="SUPFAM" id="SSF46785">
    <property type="entry name" value="Winged helix' DNA-binding domain"/>
    <property type="match status" value="1"/>
</dbReference>
<dbReference type="InterPro" id="IPR057727">
    <property type="entry name" value="WCX_dom"/>
</dbReference>
<feature type="domain" description="WCX" evidence="3">
    <location>
        <begin position="235"/>
        <end position="310"/>
    </location>
</feature>
<dbReference type="PANTHER" id="PTHR34580">
    <property type="match status" value="1"/>
</dbReference>
<evidence type="ECO:0000259" key="3">
    <source>
        <dbReference type="Pfam" id="PF25583"/>
    </source>
</evidence>
<dbReference type="InterPro" id="IPR036390">
    <property type="entry name" value="WH_DNA-bd_sf"/>
</dbReference>
<feature type="domain" description="WYL" evidence="2">
    <location>
        <begin position="137"/>
        <end position="203"/>
    </location>
</feature>